<dbReference type="GO" id="GO:0003677">
    <property type="term" value="F:DNA binding"/>
    <property type="evidence" value="ECO:0007669"/>
    <property type="project" value="UniProtKB-KW"/>
</dbReference>
<dbReference type="AlphaFoldDB" id="A0A6N2U2C5"/>
<dbReference type="OrthoDB" id="182279at2"/>
<keyword evidence="2" id="KW-0238">DNA-binding</keyword>
<dbReference type="Pfam" id="PF00589">
    <property type="entry name" value="Phage_integrase"/>
    <property type="match status" value="1"/>
</dbReference>
<dbReference type="CDD" id="cd00397">
    <property type="entry name" value="DNA_BRE_C"/>
    <property type="match status" value="1"/>
</dbReference>
<dbReference type="SUPFAM" id="SSF56349">
    <property type="entry name" value="DNA breaking-rejoining enzymes"/>
    <property type="match status" value="1"/>
</dbReference>
<dbReference type="PROSITE" id="PS51898">
    <property type="entry name" value="TYR_RECOMBINASE"/>
    <property type="match status" value="1"/>
</dbReference>
<dbReference type="GO" id="GO:0015074">
    <property type="term" value="P:DNA integration"/>
    <property type="evidence" value="ECO:0007669"/>
    <property type="project" value="InterPro"/>
</dbReference>
<evidence type="ECO:0000259" key="4">
    <source>
        <dbReference type="PROSITE" id="PS51898"/>
    </source>
</evidence>
<comment type="similarity">
    <text evidence="1">Belongs to the 'phage' integrase family.</text>
</comment>
<dbReference type="Gene3D" id="1.10.443.10">
    <property type="entry name" value="Intergrase catalytic core"/>
    <property type="match status" value="1"/>
</dbReference>
<name>A0A6N2U2C5_9BACT</name>
<evidence type="ECO:0000256" key="3">
    <source>
        <dbReference type="ARBA" id="ARBA00023172"/>
    </source>
</evidence>
<feature type="domain" description="Tyr recombinase" evidence="4">
    <location>
        <begin position="253"/>
        <end position="427"/>
    </location>
</feature>
<keyword evidence="3" id="KW-0233">DNA recombination</keyword>
<sequence length="436" mass="49815">MPTNRNAWEHMSREKSIWNDGGRKPEKRVRGIRIGSYSKGPGEPVRWRIVNTLAGEKKMETFPARDAAVQRYEEIAALLDQEGKAFQLTPTERAAIVSWRAHRQGRLMEGKESLTLDKAIQHLITWEEKQDEVRPLVRDMFLEFAKHKEKEARGRNSEQAEKLAARRVRDAGKILDPLLKSAACVSVFDDAEILRELESRLHDSIVGRSGGYPSKTTMGHYRRSVNIFLNWLVTQRKIARNPSELLPAIEAAEPPREVYNAAELTRILSTAQQIRPGSIPWLVLGAFCGIRPRELSRLSWEDIDMEGNLVKVHHGKSKTGRARFVPLPDVCKQWLEWATKTGIPPTGYIVPGDTTDRREGYQGRTIKELRKVGIRWEKDALRHSFASYACAMYEDYARVAAWMGNSVSVMEKHYRQAKRQDEAEAWFNVYPEGGGE</sequence>
<evidence type="ECO:0000313" key="5">
    <source>
        <dbReference type="EMBL" id="VYT11549.1"/>
    </source>
</evidence>
<dbReference type="InterPro" id="IPR002104">
    <property type="entry name" value="Integrase_catalytic"/>
</dbReference>
<evidence type="ECO:0000256" key="1">
    <source>
        <dbReference type="ARBA" id="ARBA00008857"/>
    </source>
</evidence>
<reference evidence="5" key="1">
    <citation type="submission" date="2019-11" db="EMBL/GenBank/DDBJ databases">
        <authorList>
            <person name="Feng L."/>
        </authorList>
    </citation>
    <scope>NUCLEOTIDE SEQUENCE</scope>
    <source>
        <strain evidence="5">AMuciniphilaLFYP55</strain>
    </source>
</reference>
<dbReference type="InterPro" id="IPR011010">
    <property type="entry name" value="DNA_brk_join_enz"/>
</dbReference>
<accession>A0A6N2U2C5</accession>
<protein>
    <submittedName>
        <fullName evidence="5">Site-specific tyrosine recombinase XerC</fullName>
    </submittedName>
</protein>
<dbReference type="PANTHER" id="PTHR30349:SF41">
    <property type="entry name" value="INTEGRASE_RECOMBINASE PROTEIN MJ0367-RELATED"/>
    <property type="match status" value="1"/>
</dbReference>
<proteinExistence type="inferred from homology"/>
<dbReference type="PANTHER" id="PTHR30349">
    <property type="entry name" value="PHAGE INTEGRASE-RELATED"/>
    <property type="match status" value="1"/>
</dbReference>
<dbReference type="InterPro" id="IPR050090">
    <property type="entry name" value="Tyrosine_recombinase_XerCD"/>
</dbReference>
<gene>
    <name evidence="5" type="ORF">AMLFYP55_00681</name>
</gene>
<organism evidence="5">
    <name type="scientific">Akkermansia muciniphila</name>
    <dbReference type="NCBI Taxonomy" id="239935"/>
    <lineage>
        <taxon>Bacteria</taxon>
        <taxon>Pseudomonadati</taxon>
        <taxon>Verrucomicrobiota</taxon>
        <taxon>Verrucomicrobiia</taxon>
        <taxon>Verrucomicrobiales</taxon>
        <taxon>Akkermansiaceae</taxon>
        <taxon>Akkermansia</taxon>
    </lineage>
</organism>
<dbReference type="InterPro" id="IPR013762">
    <property type="entry name" value="Integrase-like_cat_sf"/>
</dbReference>
<evidence type="ECO:0000256" key="2">
    <source>
        <dbReference type="ARBA" id="ARBA00023125"/>
    </source>
</evidence>
<dbReference type="EMBL" id="CACRSS010000016">
    <property type="protein sequence ID" value="VYT11549.1"/>
    <property type="molecule type" value="Genomic_DNA"/>
</dbReference>
<dbReference type="GO" id="GO:0006310">
    <property type="term" value="P:DNA recombination"/>
    <property type="evidence" value="ECO:0007669"/>
    <property type="project" value="UniProtKB-KW"/>
</dbReference>